<dbReference type="RefSeq" id="WP_115866910.1">
    <property type="nucleotide sequence ID" value="NZ_QREG01000003.1"/>
</dbReference>
<keyword evidence="6 7" id="KW-0472">Membrane</keyword>
<dbReference type="Proteomes" id="UP000256779">
    <property type="component" value="Unassembled WGS sequence"/>
</dbReference>
<dbReference type="InterPro" id="IPR017475">
    <property type="entry name" value="EPS_sugar_tfrase"/>
</dbReference>
<dbReference type="InterPro" id="IPR017473">
    <property type="entry name" value="Undecaprenyl-P_gluc_Ptfrase"/>
</dbReference>
<keyword evidence="5 7" id="KW-1133">Transmembrane helix</keyword>
<organism evidence="9 10">
    <name type="scientific">Marinoscillum furvescens DSM 4134</name>
    <dbReference type="NCBI Taxonomy" id="1122208"/>
    <lineage>
        <taxon>Bacteria</taxon>
        <taxon>Pseudomonadati</taxon>
        <taxon>Bacteroidota</taxon>
        <taxon>Cytophagia</taxon>
        <taxon>Cytophagales</taxon>
        <taxon>Reichenbachiellaceae</taxon>
        <taxon>Marinoscillum</taxon>
    </lineage>
</organism>
<dbReference type="Pfam" id="PF13727">
    <property type="entry name" value="CoA_binding_3"/>
    <property type="match status" value="1"/>
</dbReference>
<dbReference type="PANTHER" id="PTHR30576">
    <property type="entry name" value="COLANIC BIOSYNTHESIS UDP-GLUCOSE LIPID CARRIER TRANSFERASE"/>
    <property type="match status" value="1"/>
</dbReference>
<evidence type="ECO:0000259" key="8">
    <source>
        <dbReference type="Pfam" id="PF02397"/>
    </source>
</evidence>
<dbReference type="AlphaFoldDB" id="A0A3D9L8L6"/>
<evidence type="ECO:0000256" key="3">
    <source>
        <dbReference type="ARBA" id="ARBA00022679"/>
    </source>
</evidence>
<keyword evidence="3 9" id="KW-0808">Transferase</keyword>
<dbReference type="EMBL" id="QREG01000003">
    <property type="protein sequence ID" value="REE01626.1"/>
    <property type="molecule type" value="Genomic_DNA"/>
</dbReference>
<dbReference type="PANTHER" id="PTHR30576:SF0">
    <property type="entry name" value="UNDECAPRENYL-PHOSPHATE N-ACETYLGALACTOSAMINYL 1-PHOSPHATE TRANSFERASE-RELATED"/>
    <property type="match status" value="1"/>
</dbReference>
<feature type="transmembrane region" description="Helical" evidence="7">
    <location>
        <begin position="275"/>
        <end position="297"/>
    </location>
</feature>
<proteinExistence type="inferred from homology"/>
<evidence type="ECO:0000256" key="7">
    <source>
        <dbReference type="SAM" id="Phobius"/>
    </source>
</evidence>
<sequence length="461" mass="53515">MPGQRYSRFFPILFLLADLLCLNAGIFIANYFRFGTVFYQNDSYTTLQLILNGVWLVIFFSTKLHEISREYRLIDHINKVLTGLVINLSIVFALWFVAKPFYYSRQHLFMTYLAFTVLLILWRTCWHFFIRYYRRKGFNTRNVVIVGYGELAIELETHFRVNKGLGYKFIGYFDDDTEKARGRYLGTIDQIASYIKGNAVDVIFCCLPRLYDEQIKGLIDFAENNLIKIKIISQFSRLGHKNLTIQKYGNIPIINVSAIPLDNRLNQAIKRGFDLIFSSLVILFIFSWLIPIIGLLIKLESKGPIFFKQNRNGRDNQPFLCWKFRTMVVNQEADSKQATKNDPRITKVGAILRKTSIDELPQFINVFLGDMSVVGPRPHPIKLNEQFQPKIDRFIQRHAVKPGITGLAQAKGFRGETAQFSDMSGRVRLDRFYVKNWSLLLDFKIIVLTVISIIRGSENAY</sequence>
<feature type="transmembrane region" description="Helical" evidence="7">
    <location>
        <begin position="80"/>
        <end position="97"/>
    </location>
</feature>
<evidence type="ECO:0000256" key="6">
    <source>
        <dbReference type="ARBA" id="ARBA00023136"/>
    </source>
</evidence>
<dbReference type="GO" id="GO:0016020">
    <property type="term" value="C:membrane"/>
    <property type="evidence" value="ECO:0007669"/>
    <property type="project" value="UniProtKB-SubCell"/>
</dbReference>
<evidence type="ECO:0000256" key="4">
    <source>
        <dbReference type="ARBA" id="ARBA00022692"/>
    </source>
</evidence>
<feature type="transmembrane region" description="Helical" evidence="7">
    <location>
        <begin position="109"/>
        <end position="129"/>
    </location>
</feature>
<accession>A0A3D9L8L6</accession>
<evidence type="ECO:0000256" key="1">
    <source>
        <dbReference type="ARBA" id="ARBA00004141"/>
    </source>
</evidence>
<dbReference type="InterPro" id="IPR003362">
    <property type="entry name" value="Bact_transf"/>
</dbReference>
<dbReference type="NCBIfam" id="TIGR03023">
    <property type="entry name" value="WcaJ_sugtrans"/>
    <property type="match status" value="1"/>
</dbReference>
<evidence type="ECO:0000313" key="10">
    <source>
        <dbReference type="Proteomes" id="UP000256779"/>
    </source>
</evidence>
<feature type="transmembrane region" description="Helical" evidence="7">
    <location>
        <begin position="12"/>
        <end position="32"/>
    </location>
</feature>
<keyword evidence="4 7" id="KW-0812">Transmembrane</keyword>
<evidence type="ECO:0000256" key="5">
    <source>
        <dbReference type="ARBA" id="ARBA00022989"/>
    </source>
</evidence>
<dbReference type="Gene3D" id="3.40.50.720">
    <property type="entry name" value="NAD(P)-binding Rossmann-like Domain"/>
    <property type="match status" value="1"/>
</dbReference>
<gene>
    <name evidence="9" type="ORF">C7460_103143</name>
</gene>
<evidence type="ECO:0000313" key="9">
    <source>
        <dbReference type="EMBL" id="REE01626.1"/>
    </source>
</evidence>
<protein>
    <submittedName>
        <fullName evidence="9">Undecaprenyl-phosphate galactose phosphotransferase/putative colanic acid biosynthesis UDP-glucose lipid carrier transferase</fullName>
    </submittedName>
</protein>
<reference evidence="9 10" key="1">
    <citation type="submission" date="2018-07" db="EMBL/GenBank/DDBJ databases">
        <title>Genomic Encyclopedia of Type Strains, Phase IV (KMG-IV): sequencing the most valuable type-strain genomes for metagenomic binning, comparative biology and taxonomic classification.</title>
        <authorList>
            <person name="Goeker M."/>
        </authorList>
    </citation>
    <scope>NUCLEOTIDE SEQUENCE [LARGE SCALE GENOMIC DNA]</scope>
    <source>
        <strain evidence="9 10">DSM 4134</strain>
    </source>
</reference>
<dbReference type="InterPro" id="IPR036291">
    <property type="entry name" value="NAD(P)-bd_dom_sf"/>
</dbReference>
<dbReference type="SUPFAM" id="SSF51735">
    <property type="entry name" value="NAD(P)-binding Rossmann-fold domains"/>
    <property type="match status" value="1"/>
</dbReference>
<dbReference type="Pfam" id="PF02397">
    <property type="entry name" value="Bac_transf"/>
    <property type="match status" value="1"/>
</dbReference>
<keyword evidence="10" id="KW-1185">Reference proteome</keyword>
<dbReference type="OrthoDB" id="9774190at2"/>
<name>A0A3D9L8L6_MARFU</name>
<feature type="domain" description="Bacterial sugar transferase" evidence="8">
    <location>
        <begin position="270"/>
        <end position="454"/>
    </location>
</feature>
<comment type="caution">
    <text evidence="9">The sequence shown here is derived from an EMBL/GenBank/DDBJ whole genome shotgun (WGS) entry which is preliminary data.</text>
</comment>
<dbReference type="GO" id="GO:0016780">
    <property type="term" value="F:phosphotransferase activity, for other substituted phosphate groups"/>
    <property type="evidence" value="ECO:0007669"/>
    <property type="project" value="TreeGrafter"/>
</dbReference>
<feature type="transmembrane region" description="Helical" evidence="7">
    <location>
        <begin position="44"/>
        <end position="60"/>
    </location>
</feature>
<comment type="similarity">
    <text evidence="2">Belongs to the bacterial sugar transferase family.</text>
</comment>
<comment type="subcellular location">
    <subcellularLocation>
        <location evidence="1">Membrane</location>
        <topology evidence="1">Multi-pass membrane protein</topology>
    </subcellularLocation>
</comment>
<evidence type="ECO:0000256" key="2">
    <source>
        <dbReference type="ARBA" id="ARBA00006464"/>
    </source>
</evidence>
<dbReference type="NCBIfam" id="TIGR03025">
    <property type="entry name" value="EPS_sugtrans"/>
    <property type="match status" value="1"/>
</dbReference>